<evidence type="ECO:0000256" key="12">
    <source>
        <dbReference type="PIRSR" id="PIRSR000445-4"/>
    </source>
</evidence>
<reference evidence="17 18" key="1">
    <citation type="submission" date="2016-10" db="EMBL/GenBank/DDBJ databases">
        <authorList>
            <person name="de Groot N.N."/>
        </authorList>
    </citation>
    <scope>NUCLEOTIDE SEQUENCE [LARGE SCALE GENOMIC DNA]</scope>
    <source>
        <strain evidence="17 18">DSM 12272</strain>
    </source>
</reference>
<feature type="binding site" evidence="8 10">
    <location>
        <begin position="45"/>
        <end position="48"/>
    </location>
    <ligand>
        <name>substrate</name>
    </ligand>
</feature>
<dbReference type="NCBIfam" id="TIGR01035">
    <property type="entry name" value="hemA"/>
    <property type="match status" value="1"/>
</dbReference>
<evidence type="ECO:0000256" key="13">
    <source>
        <dbReference type="RuleBase" id="RU000584"/>
    </source>
</evidence>
<comment type="domain">
    <text evidence="8">Possesses an unusual extended V-shaped dimeric structure with each monomer consisting of three distinct domains arranged along a curved 'spinal' alpha-helix. The N-terminal catalytic domain specifically recognizes the glutamate moiety of the substrate. The second domain is the NADPH-binding domain, and the third C-terminal domain is responsible for dimerization.</text>
</comment>
<dbReference type="GO" id="GO:0008883">
    <property type="term" value="F:glutamyl-tRNA reductase activity"/>
    <property type="evidence" value="ECO:0007669"/>
    <property type="project" value="UniProtKB-UniRule"/>
</dbReference>
<evidence type="ECO:0000256" key="6">
    <source>
        <dbReference type="ARBA" id="ARBA00023244"/>
    </source>
</evidence>
<feature type="domain" description="Tetrapyrrole biosynthesis glutamyl-tRNA reductase dimerisation" evidence="14">
    <location>
        <begin position="306"/>
        <end position="399"/>
    </location>
</feature>
<dbReference type="Gene3D" id="3.40.50.720">
    <property type="entry name" value="NAD(P)-binding Rossmann-like Domain"/>
    <property type="match status" value="1"/>
</dbReference>
<dbReference type="GO" id="GO:0050661">
    <property type="term" value="F:NADP binding"/>
    <property type="evidence" value="ECO:0007669"/>
    <property type="project" value="InterPro"/>
</dbReference>
<comment type="similarity">
    <text evidence="2 8 13">Belongs to the glutamyl-tRNA reductase family.</text>
</comment>
<dbReference type="PROSITE" id="PS00747">
    <property type="entry name" value="GLUTR"/>
    <property type="match status" value="1"/>
</dbReference>
<dbReference type="AlphaFoldDB" id="A0A1H0W1X4"/>
<feature type="domain" description="Glutamyl-tRNA reductase N-terminal" evidence="16">
    <location>
        <begin position="9"/>
        <end position="147"/>
    </location>
</feature>
<dbReference type="RefSeq" id="WP_089973614.1">
    <property type="nucleotide sequence ID" value="NZ_FNJM01000026.1"/>
</dbReference>
<comment type="pathway">
    <text evidence="1 8 13">Porphyrin-containing compound metabolism; protoporphyrin-IX biosynthesis; 5-aminolevulinate from L-glutamyl-tRNA(Glu): step 1/2.</text>
</comment>
<dbReference type="STRING" id="94869.SAMN04488529_1262"/>
<dbReference type="Pfam" id="PF05201">
    <property type="entry name" value="GlutR_N"/>
    <property type="match status" value="1"/>
</dbReference>
<dbReference type="SUPFAM" id="SSF69742">
    <property type="entry name" value="Glutamyl tRNA-reductase catalytic, N-terminal domain"/>
    <property type="match status" value="1"/>
</dbReference>
<feature type="domain" description="Quinate/shikimate 5-dehydrogenase/glutamyl-tRNA reductase" evidence="15">
    <location>
        <begin position="169"/>
        <end position="287"/>
    </location>
</feature>
<comment type="miscellaneous">
    <text evidence="8">During catalysis, the active site Cys acts as a nucleophile attacking the alpha-carbonyl group of tRNA-bound glutamate with the formation of a thioester intermediate between enzyme and glutamate, and the concomitant release of tRNA(Glu). The thioester intermediate is finally reduced by direct hydride transfer from NADPH, to form the product GSA.</text>
</comment>
<dbReference type="GO" id="GO:0019353">
    <property type="term" value="P:protoporphyrinogen IX biosynthetic process from glutamate"/>
    <property type="evidence" value="ECO:0007669"/>
    <property type="project" value="TreeGrafter"/>
</dbReference>
<keyword evidence="5 8" id="KW-0560">Oxidoreductase</keyword>
<evidence type="ECO:0000256" key="2">
    <source>
        <dbReference type="ARBA" id="ARBA00005916"/>
    </source>
</evidence>
<feature type="binding site" evidence="8 10">
    <location>
        <position position="101"/>
    </location>
    <ligand>
        <name>substrate</name>
    </ligand>
</feature>
<sequence>MIQVIGLKKNIELEIREKLSLNTRKQEEFTNELLNYFNEVVIISTCNRTEVYLNSSYTVEEGLEKVFQVFNWDLNFKKYCFCLEEENTIKHLMEVACGLHSRILGEDQILGQIKNAYKQSLKLGSVKLELQRLFQEAITCGKRFRTEGKLYEIPVSSSSIAINEAINSGAKNFMVIGFGEVGKLVVKYALAHDITSLILVVRNVESITDLIDSRVKVMNYDEGRENTDNIECIISCTSAPHLVIEKKHVKKDGNPLIIFDLALPRDIEKEIGDYKRVKLYDIDDISAMDDVNKKLRNERMQYFKYITNDAIKEYIDWKKLRGISPHIKNIKEAGNKVVEERCDSFYNKCKNSDDIKLAKTLIKSTSDAYVNRAIEVLKEEKLKGCEDECLRILEKIFELRK</sequence>
<evidence type="ECO:0000256" key="4">
    <source>
        <dbReference type="ARBA" id="ARBA00022857"/>
    </source>
</evidence>
<evidence type="ECO:0000256" key="3">
    <source>
        <dbReference type="ARBA" id="ARBA00012970"/>
    </source>
</evidence>
<organism evidence="17 18">
    <name type="scientific">Clostridium gasigenes</name>
    <dbReference type="NCBI Taxonomy" id="94869"/>
    <lineage>
        <taxon>Bacteria</taxon>
        <taxon>Bacillati</taxon>
        <taxon>Bacillota</taxon>
        <taxon>Clostridia</taxon>
        <taxon>Eubacteriales</taxon>
        <taxon>Clostridiaceae</taxon>
        <taxon>Clostridium</taxon>
    </lineage>
</organism>
<dbReference type="FunFam" id="3.30.460.30:FF:000001">
    <property type="entry name" value="Glutamyl-tRNA reductase"/>
    <property type="match status" value="1"/>
</dbReference>
<keyword evidence="18" id="KW-1185">Reference proteome</keyword>
<proteinExistence type="inferred from homology"/>
<dbReference type="InterPro" id="IPR015896">
    <property type="entry name" value="4pyrrol_synth_GluRdtase_dimer"/>
</dbReference>
<evidence type="ECO:0000259" key="15">
    <source>
        <dbReference type="Pfam" id="PF01488"/>
    </source>
</evidence>
<accession>A0A1H0W1X4</accession>
<evidence type="ECO:0000313" key="18">
    <source>
        <dbReference type="Proteomes" id="UP000198597"/>
    </source>
</evidence>
<feature type="binding site" evidence="8 10">
    <location>
        <begin position="106"/>
        <end position="108"/>
    </location>
    <ligand>
        <name>substrate</name>
    </ligand>
</feature>
<dbReference type="InterPro" id="IPR000343">
    <property type="entry name" value="4pyrrol_synth_GluRdtase"/>
</dbReference>
<dbReference type="InterPro" id="IPR015895">
    <property type="entry name" value="4pyrrol_synth_GluRdtase_N"/>
</dbReference>
<evidence type="ECO:0000256" key="5">
    <source>
        <dbReference type="ARBA" id="ARBA00023002"/>
    </source>
</evidence>
<dbReference type="OrthoDB" id="110209at2"/>
<dbReference type="Pfam" id="PF01488">
    <property type="entry name" value="Shikimate_DH"/>
    <property type="match status" value="1"/>
</dbReference>
<dbReference type="UniPathway" id="UPA00251">
    <property type="reaction ID" value="UER00316"/>
</dbReference>
<evidence type="ECO:0000256" key="1">
    <source>
        <dbReference type="ARBA" id="ARBA00005059"/>
    </source>
</evidence>
<dbReference type="PANTHER" id="PTHR43013:SF1">
    <property type="entry name" value="GLUTAMYL-TRNA REDUCTASE"/>
    <property type="match status" value="1"/>
</dbReference>
<evidence type="ECO:0000256" key="10">
    <source>
        <dbReference type="PIRSR" id="PIRSR000445-2"/>
    </source>
</evidence>
<name>A0A1H0W1X4_9CLOT</name>
<feature type="site" description="Important for activity" evidence="8 12">
    <location>
        <position position="91"/>
    </location>
</feature>
<dbReference type="InterPro" id="IPR018214">
    <property type="entry name" value="GluRdtase_CS"/>
</dbReference>
<dbReference type="InterPro" id="IPR006151">
    <property type="entry name" value="Shikm_DH/Glu-tRNA_Rdtase"/>
</dbReference>
<comment type="catalytic activity">
    <reaction evidence="7 8 13">
        <text>(S)-4-amino-5-oxopentanoate + tRNA(Glu) + NADP(+) = L-glutamyl-tRNA(Glu) + NADPH + H(+)</text>
        <dbReference type="Rhea" id="RHEA:12344"/>
        <dbReference type="Rhea" id="RHEA-COMP:9663"/>
        <dbReference type="Rhea" id="RHEA-COMP:9680"/>
        <dbReference type="ChEBI" id="CHEBI:15378"/>
        <dbReference type="ChEBI" id="CHEBI:57501"/>
        <dbReference type="ChEBI" id="CHEBI:57783"/>
        <dbReference type="ChEBI" id="CHEBI:58349"/>
        <dbReference type="ChEBI" id="CHEBI:78442"/>
        <dbReference type="ChEBI" id="CHEBI:78520"/>
        <dbReference type="EC" id="1.2.1.70"/>
    </reaction>
</comment>
<dbReference type="Pfam" id="PF00745">
    <property type="entry name" value="GlutR_dimer"/>
    <property type="match status" value="1"/>
</dbReference>
<dbReference type="EMBL" id="FNJM01000026">
    <property type="protein sequence ID" value="SDP84505.1"/>
    <property type="molecule type" value="Genomic_DNA"/>
</dbReference>
<dbReference type="PANTHER" id="PTHR43013">
    <property type="entry name" value="GLUTAMYL-TRNA REDUCTASE"/>
    <property type="match status" value="1"/>
</dbReference>
<evidence type="ECO:0000313" key="17">
    <source>
        <dbReference type="EMBL" id="SDP84505.1"/>
    </source>
</evidence>
<protein>
    <recommendedName>
        <fullName evidence="3 8">Glutamyl-tRNA reductase</fullName>
        <shortName evidence="8">GluTR</shortName>
        <ecNumber evidence="3 8">1.2.1.70</ecNumber>
    </recommendedName>
</protein>
<feature type="active site" description="Nucleophile" evidence="8 9">
    <location>
        <position position="46"/>
    </location>
</feature>
<dbReference type="HAMAP" id="MF_00087">
    <property type="entry name" value="Glu_tRNA_reductase"/>
    <property type="match status" value="1"/>
</dbReference>
<gene>
    <name evidence="8" type="primary">hemA</name>
    <name evidence="17" type="ORF">SAMN04488529_1262</name>
</gene>
<comment type="function">
    <text evidence="8">Catalyzes the NADPH-dependent reduction of glutamyl-tRNA(Glu) to glutamate 1-semialdehyde (GSA).</text>
</comment>
<evidence type="ECO:0000259" key="16">
    <source>
        <dbReference type="Pfam" id="PF05201"/>
    </source>
</evidence>
<feature type="binding site" evidence="8 11">
    <location>
        <begin position="177"/>
        <end position="182"/>
    </location>
    <ligand>
        <name>NADP(+)</name>
        <dbReference type="ChEBI" id="CHEBI:58349"/>
    </ligand>
</feature>
<keyword evidence="4 8" id="KW-0521">NADP</keyword>
<evidence type="ECO:0000256" key="11">
    <source>
        <dbReference type="PIRSR" id="PIRSR000445-3"/>
    </source>
</evidence>
<feature type="binding site" evidence="8 10">
    <location>
        <position position="112"/>
    </location>
    <ligand>
        <name>substrate</name>
    </ligand>
</feature>
<evidence type="ECO:0000256" key="8">
    <source>
        <dbReference type="HAMAP-Rule" id="MF_00087"/>
    </source>
</evidence>
<keyword evidence="6 8" id="KW-0627">Porphyrin biosynthesis</keyword>
<evidence type="ECO:0000259" key="14">
    <source>
        <dbReference type="Pfam" id="PF00745"/>
    </source>
</evidence>
<dbReference type="InterPro" id="IPR036343">
    <property type="entry name" value="GluRdtase_N_sf"/>
</dbReference>
<dbReference type="SUPFAM" id="SSF51735">
    <property type="entry name" value="NAD(P)-binding Rossmann-fold domains"/>
    <property type="match status" value="1"/>
</dbReference>
<evidence type="ECO:0000256" key="9">
    <source>
        <dbReference type="PIRSR" id="PIRSR000445-1"/>
    </source>
</evidence>
<dbReference type="EC" id="1.2.1.70" evidence="3 8"/>
<dbReference type="Proteomes" id="UP000198597">
    <property type="component" value="Unassembled WGS sequence"/>
</dbReference>
<dbReference type="PIRSF" id="PIRSF000445">
    <property type="entry name" value="4pyrrol_synth_GluRdtase"/>
    <property type="match status" value="1"/>
</dbReference>
<dbReference type="Gene3D" id="3.30.460.30">
    <property type="entry name" value="Glutamyl-tRNA reductase, N-terminal domain"/>
    <property type="match status" value="1"/>
</dbReference>
<dbReference type="InterPro" id="IPR036291">
    <property type="entry name" value="NAD(P)-bd_dom_sf"/>
</dbReference>
<evidence type="ECO:0000256" key="7">
    <source>
        <dbReference type="ARBA" id="ARBA00047464"/>
    </source>
</evidence>
<comment type="subunit">
    <text evidence="8">Homodimer.</text>
</comment>